<accession>A0A6A7A4J0</accession>
<dbReference type="PANTHER" id="PTHR11552">
    <property type="entry name" value="GLUCOSE-METHANOL-CHOLINE GMC OXIDOREDUCTASE"/>
    <property type="match status" value="1"/>
</dbReference>
<feature type="active site" description="Proton donor" evidence="2">
    <location>
        <position position="571"/>
    </location>
</feature>
<keyword evidence="9" id="KW-1185">Reference proteome</keyword>
<dbReference type="GO" id="GO:0050660">
    <property type="term" value="F:flavin adenine dinucleotide binding"/>
    <property type="evidence" value="ECO:0007669"/>
    <property type="project" value="InterPro"/>
</dbReference>
<name>A0A6A7A4J0_9PLEO</name>
<feature type="chain" id="PRO_5025619293" evidence="5">
    <location>
        <begin position="19"/>
        <end position="636"/>
    </location>
</feature>
<dbReference type="Gene3D" id="3.50.50.60">
    <property type="entry name" value="FAD/NAD(P)-binding domain"/>
    <property type="match status" value="1"/>
</dbReference>
<feature type="signal peptide" evidence="5">
    <location>
        <begin position="1"/>
        <end position="18"/>
    </location>
</feature>
<dbReference type="InterPro" id="IPR012132">
    <property type="entry name" value="GMC_OxRdtase"/>
</dbReference>
<dbReference type="AlphaFoldDB" id="A0A6A7A4J0"/>
<evidence type="ECO:0000313" key="8">
    <source>
        <dbReference type="EMBL" id="KAF2827698.1"/>
    </source>
</evidence>
<dbReference type="InterPro" id="IPR007867">
    <property type="entry name" value="GMC_OxRtase_C"/>
</dbReference>
<keyword evidence="4" id="KW-0285">Flavoprotein</keyword>
<comment type="cofactor">
    <cofactor evidence="3">
        <name>FAD</name>
        <dbReference type="ChEBI" id="CHEBI:57692"/>
    </cofactor>
</comment>
<sequence>MLASRLTLALLLAALTKASHHATVKRHTSDLHESYDFIIAGGGTAGLTVADRLSEAFPKKTILVVEYGEVEYARGGFDPPDIIFGGASSARGPGVFTFQSLPNPEVRNKTAFVFAGKTVGGSSAVNGMYFDRPSRFDHDAWAEAGSPEFDTSEHKWNWEGIFPYFKKSVTFTEPSIGSVQKYGYTSDISAYGGSTPIFSSFPPFLWADNVIARNAWKEMGIREAKECAGGDKEGLCWIPLSQYPVTARRSHAGLGHYESVSFRPNYHILVKHQVVKIMYPDGTFSGSLLVELRSLVDDQFSNLTAKAEVILAAGAFHTPTILYRSGIGAASVLKDAGIPLVLDLPGVGANLQDHSGPSWSWSYTKPGNFSPMPSDMLNTIFAAKATAAFNETPASGPYTLSMANSAIYVSLPNMTADYTHIVDIIRAMATNGSSSAYLPTDYNAEPSLIAGYKRQLSVLAAFLANPEAPSTEVPFATGTSARIFLLHPLSRGTVRLDVNDHLAQPIVDYRLGSNPADFDLHVAHLKFLRRMLDTPTMRLYGAVETGPGAHVQHDAALREYIKDSMTLSFMHPCCTAAMLPRELGGVVGPDLRVHGLERVRIVDVSVLPFLVSAHTSSTAYAVGEKAADIIIRSWLK</sequence>
<feature type="domain" description="Glucose-methanol-choline oxidoreductase N-terminal" evidence="6">
    <location>
        <begin position="116"/>
        <end position="139"/>
    </location>
</feature>
<dbReference type="GO" id="GO:0044550">
    <property type="term" value="P:secondary metabolite biosynthetic process"/>
    <property type="evidence" value="ECO:0007669"/>
    <property type="project" value="TreeGrafter"/>
</dbReference>
<organism evidence="8 9">
    <name type="scientific">Ophiobolus disseminans</name>
    <dbReference type="NCBI Taxonomy" id="1469910"/>
    <lineage>
        <taxon>Eukaryota</taxon>
        <taxon>Fungi</taxon>
        <taxon>Dikarya</taxon>
        <taxon>Ascomycota</taxon>
        <taxon>Pezizomycotina</taxon>
        <taxon>Dothideomycetes</taxon>
        <taxon>Pleosporomycetidae</taxon>
        <taxon>Pleosporales</taxon>
        <taxon>Pleosporineae</taxon>
        <taxon>Phaeosphaeriaceae</taxon>
        <taxon>Ophiobolus</taxon>
    </lineage>
</organism>
<feature type="active site" description="Proton acceptor" evidence="2">
    <location>
        <position position="614"/>
    </location>
</feature>
<evidence type="ECO:0000256" key="2">
    <source>
        <dbReference type="PIRSR" id="PIRSR000137-1"/>
    </source>
</evidence>
<dbReference type="PROSITE" id="PS00624">
    <property type="entry name" value="GMC_OXRED_2"/>
    <property type="match status" value="1"/>
</dbReference>
<dbReference type="InterPro" id="IPR000172">
    <property type="entry name" value="GMC_OxRdtase_N"/>
</dbReference>
<dbReference type="SUPFAM" id="SSF54373">
    <property type="entry name" value="FAD-linked reductases, C-terminal domain"/>
    <property type="match status" value="1"/>
</dbReference>
<evidence type="ECO:0000259" key="6">
    <source>
        <dbReference type="PROSITE" id="PS00623"/>
    </source>
</evidence>
<dbReference type="PANTHER" id="PTHR11552:SF115">
    <property type="entry name" value="DEHYDROGENASE XPTC-RELATED"/>
    <property type="match status" value="1"/>
</dbReference>
<dbReference type="PROSITE" id="PS00623">
    <property type="entry name" value="GMC_OXRED_1"/>
    <property type="match status" value="1"/>
</dbReference>
<dbReference type="PIRSF" id="PIRSF000137">
    <property type="entry name" value="Alcohol_oxidase"/>
    <property type="match status" value="1"/>
</dbReference>
<keyword evidence="5" id="KW-0732">Signal</keyword>
<feature type="domain" description="Glucose-methanol-choline oxidoreductase N-terminal" evidence="7">
    <location>
        <begin position="314"/>
        <end position="328"/>
    </location>
</feature>
<evidence type="ECO:0000256" key="1">
    <source>
        <dbReference type="ARBA" id="ARBA00010790"/>
    </source>
</evidence>
<proteinExistence type="inferred from homology"/>
<dbReference type="Gene3D" id="3.30.560.10">
    <property type="entry name" value="Glucose Oxidase, domain 3"/>
    <property type="match status" value="1"/>
</dbReference>
<dbReference type="Pfam" id="PF00732">
    <property type="entry name" value="GMC_oxred_N"/>
    <property type="match status" value="1"/>
</dbReference>
<dbReference type="OrthoDB" id="269227at2759"/>
<dbReference type="EMBL" id="MU006224">
    <property type="protein sequence ID" value="KAF2827698.1"/>
    <property type="molecule type" value="Genomic_DNA"/>
</dbReference>
<dbReference type="GO" id="GO:0016614">
    <property type="term" value="F:oxidoreductase activity, acting on CH-OH group of donors"/>
    <property type="evidence" value="ECO:0007669"/>
    <property type="project" value="InterPro"/>
</dbReference>
<feature type="binding site" evidence="3">
    <location>
        <position position="274"/>
    </location>
    <ligand>
        <name>FAD</name>
        <dbReference type="ChEBI" id="CHEBI:57692"/>
    </ligand>
</feature>
<reference evidence="8" key="1">
    <citation type="journal article" date="2020" name="Stud. Mycol.">
        <title>101 Dothideomycetes genomes: a test case for predicting lifestyles and emergence of pathogens.</title>
        <authorList>
            <person name="Haridas S."/>
            <person name="Albert R."/>
            <person name="Binder M."/>
            <person name="Bloem J."/>
            <person name="Labutti K."/>
            <person name="Salamov A."/>
            <person name="Andreopoulos B."/>
            <person name="Baker S."/>
            <person name="Barry K."/>
            <person name="Bills G."/>
            <person name="Bluhm B."/>
            <person name="Cannon C."/>
            <person name="Castanera R."/>
            <person name="Culley D."/>
            <person name="Daum C."/>
            <person name="Ezra D."/>
            <person name="Gonzalez J."/>
            <person name="Henrissat B."/>
            <person name="Kuo A."/>
            <person name="Liang C."/>
            <person name="Lipzen A."/>
            <person name="Lutzoni F."/>
            <person name="Magnuson J."/>
            <person name="Mondo S."/>
            <person name="Nolan M."/>
            <person name="Ohm R."/>
            <person name="Pangilinan J."/>
            <person name="Park H.-J."/>
            <person name="Ramirez L."/>
            <person name="Alfaro M."/>
            <person name="Sun H."/>
            <person name="Tritt A."/>
            <person name="Yoshinaga Y."/>
            <person name="Zwiers L.-H."/>
            <person name="Turgeon B."/>
            <person name="Goodwin S."/>
            <person name="Spatafora J."/>
            <person name="Crous P."/>
            <person name="Grigoriev I."/>
        </authorList>
    </citation>
    <scope>NUCLEOTIDE SEQUENCE</scope>
    <source>
        <strain evidence="8">CBS 113818</strain>
    </source>
</reference>
<evidence type="ECO:0000313" key="9">
    <source>
        <dbReference type="Proteomes" id="UP000799424"/>
    </source>
</evidence>
<evidence type="ECO:0000256" key="4">
    <source>
        <dbReference type="RuleBase" id="RU003968"/>
    </source>
</evidence>
<keyword evidence="3 4" id="KW-0274">FAD</keyword>
<dbReference type="Pfam" id="PF05199">
    <property type="entry name" value="GMC_oxred_C"/>
    <property type="match status" value="1"/>
</dbReference>
<dbReference type="SUPFAM" id="SSF51905">
    <property type="entry name" value="FAD/NAD(P)-binding domain"/>
    <property type="match status" value="1"/>
</dbReference>
<gene>
    <name evidence="8" type="ORF">CC86DRAFT_322009</name>
</gene>
<evidence type="ECO:0000259" key="7">
    <source>
        <dbReference type="PROSITE" id="PS00624"/>
    </source>
</evidence>
<evidence type="ECO:0000256" key="3">
    <source>
        <dbReference type="PIRSR" id="PIRSR000137-2"/>
    </source>
</evidence>
<protein>
    <submittedName>
        <fullName evidence="8">GMC oxidoreductase-like protein</fullName>
    </submittedName>
</protein>
<evidence type="ECO:0000256" key="5">
    <source>
        <dbReference type="SAM" id="SignalP"/>
    </source>
</evidence>
<dbReference type="InterPro" id="IPR036188">
    <property type="entry name" value="FAD/NAD-bd_sf"/>
</dbReference>
<comment type="similarity">
    <text evidence="1 4">Belongs to the GMC oxidoreductase family.</text>
</comment>
<dbReference type="Proteomes" id="UP000799424">
    <property type="component" value="Unassembled WGS sequence"/>
</dbReference>